<feature type="chain" id="PRO_5035435370" evidence="2">
    <location>
        <begin position="19"/>
        <end position="385"/>
    </location>
</feature>
<keyword evidence="4" id="KW-1185">Reference proteome</keyword>
<organism evidence="3 4">
    <name type="scientific">Ignelater luminosus</name>
    <name type="common">Cucubano</name>
    <name type="synonym">Pyrophorus luminosus</name>
    <dbReference type="NCBI Taxonomy" id="2038154"/>
    <lineage>
        <taxon>Eukaryota</taxon>
        <taxon>Metazoa</taxon>
        <taxon>Ecdysozoa</taxon>
        <taxon>Arthropoda</taxon>
        <taxon>Hexapoda</taxon>
        <taxon>Insecta</taxon>
        <taxon>Pterygota</taxon>
        <taxon>Neoptera</taxon>
        <taxon>Endopterygota</taxon>
        <taxon>Coleoptera</taxon>
        <taxon>Polyphaga</taxon>
        <taxon>Elateriformia</taxon>
        <taxon>Elateroidea</taxon>
        <taxon>Elateridae</taxon>
        <taxon>Agrypninae</taxon>
        <taxon>Pyrophorini</taxon>
        <taxon>Ignelater</taxon>
    </lineage>
</organism>
<dbReference type="EMBL" id="VTPC01090567">
    <property type="protein sequence ID" value="KAF2883055.1"/>
    <property type="molecule type" value="Genomic_DNA"/>
</dbReference>
<keyword evidence="2" id="KW-0732">Signal</keyword>
<feature type="compositionally biased region" description="Polar residues" evidence="1">
    <location>
        <begin position="353"/>
        <end position="364"/>
    </location>
</feature>
<comment type="caution">
    <text evidence="3">The sequence shown here is derived from an EMBL/GenBank/DDBJ whole genome shotgun (WGS) entry which is preliminary data.</text>
</comment>
<feature type="compositionally biased region" description="Basic and acidic residues" evidence="1">
    <location>
        <begin position="131"/>
        <end position="144"/>
    </location>
</feature>
<feature type="region of interest" description="Disordered" evidence="1">
    <location>
        <begin position="253"/>
        <end position="306"/>
    </location>
</feature>
<evidence type="ECO:0000313" key="4">
    <source>
        <dbReference type="Proteomes" id="UP000801492"/>
    </source>
</evidence>
<feature type="compositionally biased region" description="Basic and acidic residues" evidence="1">
    <location>
        <begin position="253"/>
        <end position="267"/>
    </location>
</feature>
<feature type="signal peptide" evidence="2">
    <location>
        <begin position="1"/>
        <end position="18"/>
    </location>
</feature>
<evidence type="ECO:0000256" key="2">
    <source>
        <dbReference type="SAM" id="SignalP"/>
    </source>
</evidence>
<proteinExistence type="predicted"/>
<dbReference type="Proteomes" id="UP000801492">
    <property type="component" value="Unassembled WGS sequence"/>
</dbReference>
<accession>A0A8K0C8Q8</accession>
<evidence type="ECO:0000256" key="1">
    <source>
        <dbReference type="SAM" id="MobiDB-lite"/>
    </source>
</evidence>
<feature type="compositionally biased region" description="Basic and acidic residues" evidence="1">
    <location>
        <begin position="325"/>
        <end position="345"/>
    </location>
</feature>
<protein>
    <submittedName>
        <fullName evidence="3">Uncharacterized protein</fullName>
    </submittedName>
</protein>
<gene>
    <name evidence="3" type="ORF">ILUMI_23132</name>
</gene>
<name>A0A8K0C8Q8_IGNLU</name>
<feature type="region of interest" description="Disordered" evidence="1">
    <location>
        <begin position="325"/>
        <end position="364"/>
    </location>
</feature>
<evidence type="ECO:0000313" key="3">
    <source>
        <dbReference type="EMBL" id="KAF2883055.1"/>
    </source>
</evidence>
<feature type="region of interest" description="Disordered" evidence="1">
    <location>
        <begin position="93"/>
        <end position="181"/>
    </location>
</feature>
<reference evidence="3" key="1">
    <citation type="submission" date="2019-08" db="EMBL/GenBank/DDBJ databases">
        <title>The genome of the North American firefly Photinus pyralis.</title>
        <authorList>
            <consortium name="Photinus pyralis genome working group"/>
            <person name="Fallon T.R."/>
            <person name="Sander Lower S.E."/>
            <person name="Weng J.-K."/>
        </authorList>
    </citation>
    <scope>NUCLEOTIDE SEQUENCE</scope>
    <source>
        <strain evidence="3">TRF0915ILg1</strain>
        <tissue evidence="3">Whole body</tissue>
    </source>
</reference>
<dbReference type="AlphaFoldDB" id="A0A8K0C8Q8"/>
<feature type="compositionally biased region" description="Basic residues" evidence="1">
    <location>
        <begin position="108"/>
        <end position="128"/>
    </location>
</feature>
<sequence length="385" mass="43624">MQNTQLILIVSRLFLVATFEYSNEETENTDTLKLTSRGNSGSISFNQSVTEIYPTATLRETSTDDVTHRKELVVNLTVNLNGCRQNRLGRKRFSQMKQKTRPITIRNTRNKRPKKNNRRKSRKNKSMRSGRTLDFKLQEARKTPEAVSLDSKAENLDSKTGNLDSEAPVGTPPIIGRARPAINDDDKDYIHEYYDYIEDENDSLGQHDISSDINNPCPSYLTEIAPTVDNDFITNSLEFTTVMIDTLSTAEDLNKRTETEQGKKNQSPEEYTFPALITLESTTTDKSPQDETTEDLNSEAINQPSTFPVSTTLDEFYQDALEIETSRQERRNEPSSNEFSRDKTTKASSTKTIIRQTSTSPTVGKSYQDITVDPSTLFMKVSIHV</sequence>